<protein>
    <submittedName>
        <fullName evidence="8">Bacterial type II secretion system protein F domain protein</fullName>
    </submittedName>
</protein>
<proteinExistence type="predicted"/>
<reference evidence="8 9" key="1">
    <citation type="submission" date="2018-11" db="EMBL/GenBank/DDBJ databases">
        <authorList>
            <person name="Kleinhagauer T."/>
            <person name="Glaeser S.P."/>
            <person name="Spergser J."/>
            <person name="Ruckert C."/>
            <person name="Kaempfer P."/>
            <person name="Busse H.-J."/>
        </authorList>
    </citation>
    <scope>NUCLEOTIDE SEQUENCE [LARGE SCALE GENOMIC DNA]</scope>
    <source>
        <strain evidence="8 9">812CH</strain>
    </source>
</reference>
<feature type="transmembrane region" description="Helical" evidence="6">
    <location>
        <begin position="199"/>
        <end position="218"/>
    </location>
</feature>
<gene>
    <name evidence="8" type="ORF">CPPEL_10365</name>
</gene>
<sequence length="259" mass="27150">MSLLSMASVAGAIACYGPSPARRIRQAAQGRTTRAVRTVLIAAGLVALAVLFRHALVLISFAIAVLVGLRIWRDTAALRKQRREEASIAAIVHTISTELRVGADPATALAHAAEQERESGIAAAFASAARATRSGAQPGAQLHAMAQHYPALAPIARYWMIAEEHGVALAPLLEQSHRQLRARLERTRSTNAALQGPKATAIILSLLPLVGMLLGSAMGVNVPSVLLGNALGNLLLLIGVSLLSAGAWWSNKIIQGATP</sequence>
<feature type="transmembrane region" description="Helical" evidence="6">
    <location>
        <begin position="230"/>
        <end position="249"/>
    </location>
</feature>
<evidence type="ECO:0000256" key="5">
    <source>
        <dbReference type="ARBA" id="ARBA00023136"/>
    </source>
</evidence>
<feature type="domain" description="Type II secretion system protein GspF" evidence="7">
    <location>
        <begin position="93"/>
        <end position="213"/>
    </location>
</feature>
<dbReference type="PANTHER" id="PTHR35007:SF4">
    <property type="entry name" value="CONSERVED TRANSMEMBRANE PROTEIN-RELATED"/>
    <property type="match status" value="1"/>
</dbReference>
<keyword evidence="4 6" id="KW-1133">Transmembrane helix</keyword>
<dbReference type="Proteomes" id="UP000271426">
    <property type="component" value="Chromosome"/>
</dbReference>
<evidence type="ECO:0000256" key="4">
    <source>
        <dbReference type="ARBA" id="ARBA00022989"/>
    </source>
</evidence>
<dbReference type="GO" id="GO:0005886">
    <property type="term" value="C:plasma membrane"/>
    <property type="evidence" value="ECO:0007669"/>
    <property type="project" value="UniProtKB-SubCell"/>
</dbReference>
<keyword evidence="2" id="KW-1003">Cell membrane</keyword>
<evidence type="ECO:0000313" key="8">
    <source>
        <dbReference type="EMBL" id="AZA10171.1"/>
    </source>
</evidence>
<dbReference type="RefSeq" id="WP_123961022.1">
    <property type="nucleotide sequence ID" value="NZ_CP033898.1"/>
</dbReference>
<feature type="transmembrane region" description="Helical" evidence="6">
    <location>
        <begin position="39"/>
        <end position="72"/>
    </location>
</feature>
<dbReference type="EMBL" id="CP033898">
    <property type="protein sequence ID" value="AZA10171.1"/>
    <property type="molecule type" value="Genomic_DNA"/>
</dbReference>
<evidence type="ECO:0000259" key="7">
    <source>
        <dbReference type="Pfam" id="PF00482"/>
    </source>
</evidence>
<evidence type="ECO:0000256" key="6">
    <source>
        <dbReference type="SAM" id="Phobius"/>
    </source>
</evidence>
<accession>A0A3G6IWL0</accession>
<evidence type="ECO:0000256" key="2">
    <source>
        <dbReference type="ARBA" id="ARBA00022475"/>
    </source>
</evidence>
<comment type="subcellular location">
    <subcellularLocation>
        <location evidence="1">Cell membrane</location>
        <topology evidence="1">Multi-pass membrane protein</topology>
    </subcellularLocation>
</comment>
<dbReference type="PANTHER" id="PTHR35007">
    <property type="entry name" value="INTEGRAL MEMBRANE PROTEIN-RELATED"/>
    <property type="match status" value="1"/>
</dbReference>
<evidence type="ECO:0000256" key="1">
    <source>
        <dbReference type="ARBA" id="ARBA00004651"/>
    </source>
</evidence>
<dbReference type="Pfam" id="PF00482">
    <property type="entry name" value="T2SSF"/>
    <property type="match status" value="1"/>
</dbReference>
<organism evidence="8 9">
    <name type="scientific">Corynebacterium pseudopelargi</name>
    <dbReference type="NCBI Taxonomy" id="2080757"/>
    <lineage>
        <taxon>Bacteria</taxon>
        <taxon>Bacillati</taxon>
        <taxon>Actinomycetota</taxon>
        <taxon>Actinomycetes</taxon>
        <taxon>Mycobacteriales</taxon>
        <taxon>Corynebacteriaceae</taxon>
        <taxon>Corynebacterium</taxon>
    </lineage>
</organism>
<keyword evidence="9" id="KW-1185">Reference proteome</keyword>
<dbReference type="OrthoDB" id="4421971at2"/>
<keyword evidence="3 6" id="KW-0812">Transmembrane</keyword>
<keyword evidence="5 6" id="KW-0472">Membrane</keyword>
<dbReference type="InterPro" id="IPR018076">
    <property type="entry name" value="T2SS_GspF_dom"/>
</dbReference>
<dbReference type="AlphaFoldDB" id="A0A3G6IWL0"/>
<evidence type="ECO:0000313" key="9">
    <source>
        <dbReference type="Proteomes" id="UP000271426"/>
    </source>
</evidence>
<dbReference type="KEGG" id="cpso:CPPEL_10365"/>
<evidence type="ECO:0000256" key="3">
    <source>
        <dbReference type="ARBA" id="ARBA00022692"/>
    </source>
</evidence>
<name>A0A3G6IWL0_9CORY</name>